<dbReference type="KEGG" id="pno:SNOG_20180"/>
<proteinExistence type="predicted"/>
<evidence type="ECO:0000313" key="2">
    <source>
        <dbReference type="Proteomes" id="UP000001055"/>
    </source>
</evidence>
<name>A9JXH6_PHANO</name>
<dbReference type="GeneID" id="5982923"/>
<gene>
    <name evidence="1" type="ORF">SNOG_20180</name>
</gene>
<dbReference type="InParanoid" id="A9JXH6"/>
<reference evidence="2" key="1">
    <citation type="journal article" date="2007" name="Plant Cell">
        <title>Dothideomycete-plant interactions illuminated by genome sequencing and EST analysis of the wheat pathogen Stagonospora nodorum.</title>
        <authorList>
            <person name="Hane J.K."/>
            <person name="Lowe R.G."/>
            <person name="Solomon P.S."/>
            <person name="Tan K.C."/>
            <person name="Schoch C.L."/>
            <person name="Spatafora J.W."/>
            <person name="Crous P.W."/>
            <person name="Kodira C."/>
            <person name="Birren B.W."/>
            <person name="Galagan J.E."/>
            <person name="Torriani S.F."/>
            <person name="McDonald B.A."/>
            <person name="Oliver R.P."/>
        </authorList>
    </citation>
    <scope>NUCLEOTIDE SEQUENCE [LARGE SCALE GENOMIC DNA]</scope>
    <source>
        <strain evidence="2">SN15 / ATCC MYA-4574 / FGSC 10173</strain>
    </source>
</reference>
<evidence type="ECO:0000313" key="1">
    <source>
        <dbReference type="EMBL" id="EDP89882.1"/>
    </source>
</evidence>
<sequence>MNKPVVLILQGSVRKNRPLNLEFPFEMKSLARMLDEAGSEAQSTSHGDISKLHWRL</sequence>
<accession>A9JXH6</accession>
<dbReference type="Proteomes" id="UP000001055">
    <property type="component" value="Unassembled WGS sequence"/>
</dbReference>
<organism evidence="1 2">
    <name type="scientific">Phaeosphaeria nodorum (strain SN15 / ATCC MYA-4574 / FGSC 10173)</name>
    <name type="common">Glume blotch fungus</name>
    <name type="synonym">Parastagonospora nodorum</name>
    <dbReference type="NCBI Taxonomy" id="321614"/>
    <lineage>
        <taxon>Eukaryota</taxon>
        <taxon>Fungi</taxon>
        <taxon>Dikarya</taxon>
        <taxon>Ascomycota</taxon>
        <taxon>Pezizomycotina</taxon>
        <taxon>Dothideomycetes</taxon>
        <taxon>Pleosporomycetidae</taxon>
        <taxon>Pleosporales</taxon>
        <taxon>Pleosporineae</taxon>
        <taxon>Phaeosphaeriaceae</taxon>
        <taxon>Parastagonospora</taxon>
    </lineage>
</organism>
<dbReference type="AlphaFoldDB" id="A9JXH6"/>
<dbReference type="RefSeq" id="XP_001805993.1">
    <property type="nucleotide sequence ID" value="XM_001805941.1"/>
</dbReference>
<protein>
    <submittedName>
        <fullName evidence="1">Uncharacterized protein</fullName>
    </submittedName>
</protein>
<dbReference type="EMBL" id="CH445365">
    <property type="protein sequence ID" value="EDP89882.1"/>
    <property type="molecule type" value="Genomic_DNA"/>
</dbReference>